<feature type="domain" description="KTSC" evidence="1">
    <location>
        <begin position="20"/>
        <end position="75"/>
    </location>
</feature>
<evidence type="ECO:0000313" key="3">
    <source>
        <dbReference type="Proteomes" id="UP000824265"/>
    </source>
</evidence>
<sequence>MTIVRKGAFIIKHFKFGGTHIDTAAYDAQCEVLEVRFWRGGEVWQYSGVPEELWYTFKGEARPDMFYHRNIKGRFDERRIWTPKY</sequence>
<protein>
    <submittedName>
        <fullName evidence="2">KTSC domain-containing protein</fullName>
    </submittedName>
</protein>
<dbReference type="Proteomes" id="UP000824265">
    <property type="component" value="Unassembled WGS sequence"/>
</dbReference>
<dbReference type="AlphaFoldDB" id="A0A9D1R5H0"/>
<dbReference type="EMBL" id="DXGH01000012">
    <property type="protein sequence ID" value="HIW80426.1"/>
    <property type="molecule type" value="Genomic_DNA"/>
</dbReference>
<comment type="caution">
    <text evidence="2">The sequence shown here is derived from an EMBL/GenBank/DDBJ whole genome shotgun (WGS) entry which is preliminary data.</text>
</comment>
<name>A0A9D1R5H0_9FIRM</name>
<proteinExistence type="predicted"/>
<dbReference type="Pfam" id="PF13619">
    <property type="entry name" value="KTSC"/>
    <property type="match status" value="1"/>
</dbReference>
<gene>
    <name evidence="2" type="ORF">H9742_02690</name>
</gene>
<accession>A0A9D1R5H0</accession>
<reference evidence="2" key="2">
    <citation type="submission" date="2021-04" db="EMBL/GenBank/DDBJ databases">
        <authorList>
            <person name="Gilroy R."/>
        </authorList>
    </citation>
    <scope>NUCLEOTIDE SEQUENCE</scope>
    <source>
        <strain evidence="2">CHK195-6426</strain>
    </source>
</reference>
<evidence type="ECO:0000259" key="1">
    <source>
        <dbReference type="Pfam" id="PF13619"/>
    </source>
</evidence>
<reference evidence="2" key="1">
    <citation type="journal article" date="2021" name="PeerJ">
        <title>Extensive microbial diversity within the chicken gut microbiome revealed by metagenomics and culture.</title>
        <authorList>
            <person name="Gilroy R."/>
            <person name="Ravi A."/>
            <person name="Getino M."/>
            <person name="Pursley I."/>
            <person name="Horton D.L."/>
            <person name="Alikhan N.F."/>
            <person name="Baker D."/>
            <person name="Gharbi K."/>
            <person name="Hall N."/>
            <person name="Watson M."/>
            <person name="Adriaenssens E.M."/>
            <person name="Foster-Nyarko E."/>
            <person name="Jarju S."/>
            <person name="Secka A."/>
            <person name="Antonio M."/>
            <person name="Oren A."/>
            <person name="Chaudhuri R.R."/>
            <person name="La Ragione R."/>
            <person name="Hildebrand F."/>
            <person name="Pallen M.J."/>
        </authorList>
    </citation>
    <scope>NUCLEOTIDE SEQUENCE</scope>
    <source>
        <strain evidence="2">CHK195-6426</strain>
    </source>
</reference>
<organism evidence="2 3">
    <name type="scientific">Candidatus Acetatifactor stercoripullorum</name>
    <dbReference type="NCBI Taxonomy" id="2838414"/>
    <lineage>
        <taxon>Bacteria</taxon>
        <taxon>Bacillati</taxon>
        <taxon>Bacillota</taxon>
        <taxon>Clostridia</taxon>
        <taxon>Lachnospirales</taxon>
        <taxon>Lachnospiraceae</taxon>
        <taxon>Acetatifactor</taxon>
    </lineage>
</organism>
<evidence type="ECO:0000313" key="2">
    <source>
        <dbReference type="EMBL" id="HIW80426.1"/>
    </source>
</evidence>
<dbReference type="InterPro" id="IPR025309">
    <property type="entry name" value="KTSC_dom"/>
</dbReference>